<dbReference type="AlphaFoldDB" id="A0A486XPS4"/>
<dbReference type="EMBL" id="CAAJGR010000096">
    <property type="protein sequence ID" value="VHO04252.1"/>
    <property type="molecule type" value="Genomic_DNA"/>
</dbReference>
<organism evidence="1">
    <name type="scientific">Rheinheimera sp. BAL341</name>
    <dbReference type="NCBI Taxonomy" id="1708203"/>
    <lineage>
        <taxon>Bacteria</taxon>
        <taxon>Pseudomonadati</taxon>
        <taxon>Pseudomonadota</taxon>
        <taxon>Gammaproteobacteria</taxon>
        <taxon>Chromatiales</taxon>
        <taxon>Chromatiaceae</taxon>
        <taxon>Rheinheimera</taxon>
    </lineage>
</organism>
<proteinExistence type="predicted"/>
<name>A0A486XPS4_9GAMM</name>
<gene>
    <name evidence="1" type="ORF">BAL341_1807</name>
</gene>
<reference evidence="1" key="1">
    <citation type="submission" date="2019-04" db="EMBL/GenBank/DDBJ databases">
        <authorList>
            <person name="Brambilla D."/>
        </authorList>
    </citation>
    <scope>NUCLEOTIDE SEQUENCE</scope>
    <source>
        <strain evidence="1">BAL1</strain>
    </source>
</reference>
<protein>
    <submittedName>
        <fullName evidence="1">Uncharacterized protein</fullName>
    </submittedName>
</protein>
<evidence type="ECO:0000313" key="1">
    <source>
        <dbReference type="EMBL" id="VHO04252.1"/>
    </source>
</evidence>
<accession>A0A486XPS4</accession>
<sequence length="42" mass="4958">MQHDEAGVRTLSRCKKIFYVGNQWAILDVKQQGYRNLYAVTR</sequence>